<dbReference type="InterPro" id="IPR039697">
    <property type="entry name" value="Alcohol_dehydrogenase_Fe"/>
</dbReference>
<comment type="caution">
    <text evidence="6">The sequence shown here is derived from an EMBL/GenBank/DDBJ whole genome shotgun (WGS) entry which is preliminary data.</text>
</comment>
<dbReference type="PANTHER" id="PTHR11496:SF102">
    <property type="entry name" value="ALCOHOL DEHYDROGENASE 4"/>
    <property type="match status" value="1"/>
</dbReference>
<dbReference type="SUPFAM" id="SSF56796">
    <property type="entry name" value="Dehydroquinate synthase-like"/>
    <property type="match status" value="1"/>
</dbReference>
<dbReference type="GO" id="GO:0004022">
    <property type="term" value="F:alcohol dehydrogenase (NAD+) activity"/>
    <property type="evidence" value="ECO:0007669"/>
    <property type="project" value="TreeGrafter"/>
</dbReference>
<evidence type="ECO:0000256" key="3">
    <source>
        <dbReference type="ARBA" id="ARBA00023027"/>
    </source>
</evidence>
<dbReference type="Gene3D" id="1.20.1090.10">
    <property type="entry name" value="Dehydroquinate synthase-like - alpha domain"/>
    <property type="match status" value="1"/>
</dbReference>
<dbReference type="GO" id="GO:0046872">
    <property type="term" value="F:metal ion binding"/>
    <property type="evidence" value="ECO:0007669"/>
    <property type="project" value="InterPro"/>
</dbReference>
<accession>A0A5C5RVF8</accession>
<dbReference type="AlphaFoldDB" id="A0A5C5RVF8"/>
<dbReference type="InterPro" id="IPR034786">
    <property type="entry name" value="MAR"/>
</dbReference>
<feature type="domain" description="Fe-containing alcohol dehydrogenase-like C-terminal" evidence="5">
    <location>
        <begin position="161"/>
        <end position="343"/>
    </location>
</feature>
<proteinExistence type="inferred from homology"/>
<gene>
    <name evidence="6" type="ORF">FK268_02720</name>
</gene>
<dbReference type="GO" id="GO:0018506">
    <property type="term" value="F:maleylacetate reductase activity"/>
    <property type="evidence" value="ECO:0007669"/>
    <property type="project" value="InterPro"/>
</dbReference>
<sequence>MNFTHDSLTQTVRFGSGTARDAIADVTAGAERIMLICSPREADRAAEIAAGLPVAIRHHDVAMHVPVEIAERGRAAAEGARADLLLCFGGGSAMGLAKAIALTTSIPIVAVPTTYSGSEATSMWGLTENGVKTTGVDARVAPRAIVYDAELTLGLPPDIGIASALNALAHSIDAMWGPRADPIDRVLAAESARALRAGLPTVAADPSDLAGREQVLYAAYLAATAFSSAGSGLHHKICHVLGGAFDLPHAQTHTAVLPHVLAFNAPAAPEAEARLATAFGAATAVEGLAALYDEVHAPRALRDLGMSEADVVPAAEAILPLVPAGNPRPVTAADLERILSAAWSGAAPEHA</sequence>
<organism evidence="6 7">
    <name type="scientific">Tsukamurella sputi</name>
    <dbReference type="NCBI Taxonomy" id="2591848"/>
    <lineage>
        <taxon>Bacteria</taxon>
        <taxon>Bacillati</taxon>
        <taxon>Actinomycetota</taxon>
        <taxon>Actinomycetes</taxon>
        <taxon>Mycobacteriales</taxon>
        <taxon>Tsukamurellaceae</taxon>
        <taxon>Tsukamurella</taxon>
    </lineage>
</organism>
<evidence type="ECO:0000313" key="7">
    <source>
        <dbReference type="Proteomes" id="UP000319792"/>
    </source>
</evidence>
<keyword evidence="7" id="KW-1185">Reference proteome</keyword>
<reference evidence="6 7" key="1">
    <citation type="submission" date="2019-08" db="EMBL/GenBank/DDBJ databases">
        <title>Tsukamurella conjunctivitidis sp. nov., Tsukamurella assacharolytica sp. nov. and Tsukamurella sputae sp. nov. isolated from patients with conjunctivitis, bacteraemia (lymphoma) and respiratory infection (sputum) in Hong Kong.</title>
        <authorList>
            <person name="Fok K.M.N."/>
            <person name="Fong J.Y.H."/>
        </authorList>
    </citation>
    <scope>NUCLEOTIDE SEQUENCE [LARGE SCALE GENOMIC DNA]</scope>
    <source>
        <strain evidence="6 7">HKU70</strain>
    </source>
</reference>
<dbReference type="Pfam" id="PF00465">
    <property type="entry name" value="Fe-ADH"/>
    <property type="match status" value="1"/>
</dbReference>
<dbReference type="Gene3D" id="3.40.50.1970">
    <property type="match status" value="1"/>
</dbReference>
<dbReference type="InterPro" id="IPR001670">
    <property type="entry name" value="ADH_Fe/GldA"/>
</dbReference>
<evidence type="ECO:0000256" key="2">
    <source>
        <dbReference type="ARBA" id="ARBA00023002"/>
    </source>
</evidence>
<dbReference type="InterPro" id="IPR056798">
    <property type="entry name" value="ADH_Fe_C"/>
</dbReference>
<dbReference type="Proteomes" id="UP000319792">
    <property type="component" value="Unassembled WGS sequence"/>
</dbReference>
<keyword evidence="3" id="KW-0520">NAD</keyword>
<dbReference type="CDD" id="cd08177">
    <property type="entry name" value="MAR"/>
    <property type="match status" value="1"/>
</dbReference>
<comment type="similarity">
    <text evidence="1">Belongs to the iron-containing alcohol dehydrogenase family.</text>
</comment>
<evidence type="ECO:0000259" key="4">
    <source>
        <dbReference type="Pfam" id="PF00465"/>
    </source>
</evidence>
<evidence type="ECO:0000313" key="6">
    <source>
        <dbReference type="EMBL" id="TWS26175.1"/>
    </source>
</evidence>
<evidence type="ECO:0000259" key="5">
    <source>
        <dbReference type="Pfam" id="PF25137"/>
    </source>
</evidence>
<dbReference type="RefSeq" id="WP_146430858.1">
    <property type="nucleotide sequence ID" value="NZ_VIGV01000001.1"/>
</dbReference>
<feature type="domain" description="Alcohol dehydrogenase iron-type/glycerol dehydrogenase GldA" evidence="4">
    <location>
        <begin position="11"/>
        <end position="148"/>
    </location>
</feature>
<dbReference type="EMBL" id="VIGV01000001">
    <property type="protein sequence ID" value="TWS26175.1"/>
    <property type="molecule type" value="Genomic_DNA"/>
</dbReference>
<dbReference type="OrthoDB" id="3812122at2"/>
<dbReference type="Pfam" id="PF25137">
    <property type="entry name" value="ADH_Fe_C"/>
    <property type="match status" value="1"/>
</dbReference>
<protein>
    <submittedName>
        <fullName evidence="6">Maleylacetate reductase</fullName>
    </submittedName>
</protein>
<dbReference type="PANTHER" id="PTHR11496">
    <property type="entry name" value="ALCOHOL DEHYDROGENASE"/>
    <property type="match status" value="1"/>
</dbReference>
<keyword evidence="2" id="KW-0560">Oxidoreductase</keyword>
<evidence type="ECO:0000256" key="1">
    <source>
        <dbReference type="ARBA" id="ARBA00007358"/>
    </source>
</evidence>
<name>A0A5C5RVF8_9ACTN</name>